<proteinExistence type="predicted"/>
<feature type="domain" description="SMP-30/Gluconolactonase/LRE-like region" evidence="2">
    <location>
        <begin position="157"/>
        <end position="291"/>
    </location>
</feature>
<dbReference type="InterPro" id="IPR011042">
    <property type="entry name" value="6-blade_b-propeller_TolB-like"/>
</dbReference>
<accession>A0A3N0CD74</accession>
<sequence length="303" mass="30460">MRTRLPLTLSLLVATAALVVPSAPASAAACPTWTKSQVARGYSVLENLAFDGTGGMLVSETSLIGPPGGLRRLSATGVRSTVVDKVTSPGGIVVDGRTAYFTSGNGLVSGFFNKADGAINAVDLDTGQVSTVATGLVMPNGMVRLPGGDLVVSRDLGKGSMTRVTAAGAKSPFAPAATSTNGMAVDAAQGVFYVDSTFDAKTVISVIDLDAPHAVLRTIVIPGIGPLNAADDLTLGADGNLYVALNVAGKVVRVTPATGAICTVASGIPLVSSVRFGAGPGWDPASLYATSFTGTVTRLTPQP</sequence>
<feature type="signal peptide" evidence="1">
    <location>
        <begin position="1"/>
        <end position="27"/>
    </location>
</feature>
<reference evidence="3 4" key="1">
    <citation type="submission" date="2018-11" db="EMBL/GenBank/DDBJ databases">
        <authorList>
            <person name="Li F."/>
        </authorList>
    </citation>
    <scope>NUCLEOTIDE SEQUENCE [LARGE SCALE GENOMIC DNA]</scope>
    <source>
        <strain evidence="3 4">Gsoil 097</strain>
    </source>
</reference>
<dbReference type="InterPro" id="IPR013658">
    <property type="entry name" value="SGL"/>
</dbReference>
<dbReference type="RefSeq" id="WP_123228903.1">
    <property type="nucleotide sequence ID" value="NZ_RJSE01000008.1"/>
</dbReference>
<keyword evidence="1" id="KW-0732">Signal</keyword>
<gene>
    <name evidence="3" type="ORF">EFK50_17630</name>
</gene>
<dbReference type="EMBL" id="RJSE01000008">
    <property type="protein sequence ID" value="RNL61191.1"/>
    <property type="molecule type" value="Genomic_DNA"/>
</dbReference>
<dbReference type="PROSITE" id="PS51257">
    <property type="entry name" value="PROKAR_LIPOPROTEIN"/>
    <property type="match status" value="1"/>
</dbReference>
<feature type="chain" id="PRO_5018296873" description="SMP-30/Gluconolactonase/LRE-like region domain-containing protein" evidence="1">
    <location>
        <begin position="28"/>
        <end position="303"/>
    </location>
</feature>
<evidence type="ECO:0000256" key="1">
    <source>
        <dbReference type="SAM" id="SignalP"/>
    </source>
</evidence>
<evidence type="ECO:0000313" key="3">
    <source>
        <dbReference type="EMBL" id="RNL61191.1"/>
    </source>
</evidence>
<evidence type="ECO:0000259" key="2">
    <source>
        <dbReference type="Pfam" id="PF08450"/>
    </source>
</evidence>
<dbReference type="Gene3D" id="2.120.10.30">
    <property type="entry name" value="TolB, C-terminal domain"/>
    <property type="match status" value="1"/>
</dbReference>
<comment type="caution">
    <text evidence="3">The sequence shown here is derived from an EMBL/GenBank/DDBJ whole genome shotgun (WGS) entry which is preliminary data.</text>
</comment>
<name>A0A3N0CD74_9ACTN</name>
<dbReference type="SUPFAM" id="SSF63829">
    <property type="entry name" value="Calcium-dependent phosphotriesterase"/>
    <property type="match status" value="1"/>
</dbReference>
<evidence type="ECO:0000313" key="4">
    <source>
        <dbReference type="Proteomes" id="UP000267128"/>
    </source>
</evidence>
<dbReference type="Pfam" id="PF08450">
    <property type="entry name" value="SGL"/>
    <property type="match status" value="1"/>
</dbReference>
<organism evidence="3 4">
    <name type="scientific">Nocardioides marmoriginsengisoli</name>
    <dbReference type="NCBI Taxonomy" id="661483"/>
    <lineage>
        <taxon>Bacteria</taxon>
        <taxon>Bacillati</taxon>
        <taxon>Actinomycetota</taxon>
        <taxon>Actinomycetes</taxon>
        <taxon>Propionibacteriales</taxon>
        <taxon>Nocardioidaceae</taxon>
        <taxon>Nocardioides</taxon>
    </lineage>
</organism>
<dbReference type="AlphaFoldDB" id="A0A3N0CD74"/>
<dbReference type="Proteomes" id="UP000267128">
    <property type="component" value="Unassembled WGS sequence"/>
</dbReference>
<protein>
    <recommendedName>
        <fullName evidence="2">SMP-30/Gluconolactonase/LRE-like region domain-containing protein</fullName>
    </recommendedName>
</protein>
<dbReference type="OrthoDB" id="3751446at2"/>
<keyword evidence="4" id="KW-1185">Reference proteome</keyword>